<feature type="region of interest" description="Disordered" evidence="5">
    <location>
        <begin position="1"/>
        <end position="38"/>
    </location>
</feature>
<dbReference type="InterPro" id="IPR059226">
    <property type="entry name" value="Choice_anch_Q_dom"/>
</dbReference>
<sequence>MAESAESATVLQVEVESTSSDDTHADENASIQTVAEPSTQMSPREIIVIDSSVADLQALLDDLEQNRSDADVYVLDSDRDGVEQISDILEGRGDVASLHIVSHSEDGRIQLGETWLGESNLDAYAGGIASWESSLSSDADILFYGCDLADSVSGQTLIDSIGALTGADVAASDDDTGYAGYGGDWQFEYHVGVIESDVAFSVELQNTWQHKLASLTINVDTFSDVVDGGDGVTSLREAIIQANANVGGDTTINLLAGTYTRTLNAAGEDNAATGDLDVHEDVTIVGAGSGLTIIDAGYNDRVFDVHDGHLTMSDLTVTAGVASTGGGAVSVNDAAASLTLERVIVTDNGASEGGAISNLGTINLTDVEISNNGGTGSTVKGGGIFNEGTAILERVTMSGNAAGSGGAIYNDTLPSLSLTNVTISGNTAASSGGAIYNNNSTLTIVNSTITLNNADSGGGLRMQGATSPTLLNTIVAGNSVASANADIEGTISSLGNNLIGDTTGGSGFVGSDLTNVSASLEVLADNGGYVQTHALTAGSLAHNAGAVSGASATDGRNVARDASPDIGAFEAAGTTFTVTNTADSGAGSLRQAILDANASVGADTIEFNISGTGVHVIAPTSVLPTITEAVTIDATTDDSFAANGNRPAIVLSGVDSVGGSGDGLTLSGTSDGSTIRGLIIRQWSGDGIEIQIGSDNNLIVGNYIGQLDNTGTSGGGGTGNGGNGIVVYGASNQIGGATSADQNILSGNTSAGVYITGSSATDNDVIGNLIGVDSSGVTALGNSVAGVLINAGANGNTIGGEGLGNVISGNTNGVQIFDGGTSSNTVQGNFIGVDATATVAVGNTAQGIQIGSGASNNQIGGDSAAKANVIGGNGTSGIEITDAGTSSNHVQGNYIGTNSAGSLDLGNAIHGMRIQSSAMDNVIGGTEVGEGNVIAFNTTHGVSIVSGATGNALLGNSIYDNDDLAIDLNDDAVSVNDTDDVDSGPNNLLNYPIITSVVQNGADLEIEFSVDLSSGSYRIEFFENPSGVGVDGHGEGETYLGTTTIVTSSVSGGEQFTATLTGVTATSIVGVTATATEDRGGGYYGSTSEFSAAFMTAAQFDDSDEVRVNDTTSGDQTTEAETRGSNQAVAVSANGDYVVVWTSDNQDGDGKAVYAQRFNAAGVALTGEIQVNQTTSDDQQWARVDAADDGSFVVTWTLVIEGDPVDVYARRFGADGTALGNEFVVNTYVTGEQHNSSIAVNASGEFIIVWEGKGASDDDGIYYRRFNADGTTIDAAQVRVNVDDLDSETTPDVAMNDSGQFAVVWQADGEIYVRHYDVDGSNVATAMHNDLMVDTTIAAANGPSIAMDESGRTVVVYRTPGLVGAGAGVWAKTFELSGDVRHALFEPSDESFSSDNTSPSVDMDDHGNFVVVYHGDSDGDGSGASVKYRIYDEDANALMSAEQVNVTTSGDQQYASISMLDANNFVVVWSGNGNQTDQVDSSGVFSRQFSFAPAEIDLDANDSSAAGRNYNATFTIGSGSVVVVDSDATVTQGDDANIDSLTVILDGILDGTDEVLAVDTTGTGITASYADGVLTLSGSDTVANYQQVLRTITYDNTAGSPTVGSRTLTFHARAGVTFSTAAVTNLTVQTPPNQIPTIDSGGPYTIEEGGTLNLDASGSDDLDGDTLSFAWDMDNDGNYGEASEPTSAAVSLDWATLQGLGMGDDGVYTIGLQIDDGKGGVVTTTTTVTVTNVAPTLTVNGSTTISSGAVYFLGLDATDFGDDTISHWTVNWGDGTIETVVGDPSTVSHTYAVSGLTHNITVSATDEDGTWHDSELLVTLSISNSIFRFDAVSGDFLGQFGIGDQTSIAAAVIGPDGLLYVGGFDSNDIERYDPSTGARIDTFVTAGAGGLNQAAGIAFGVDGNLYVASHATDQVLRYNGETGDFIDVFIDATGGLDGPIGLLFHSNGDLYVSSYNTNRVIRYDGETGAVVGDFVGAANGGLSGPELMAFGPDGNLYVTSYATDEVLRYDGDTGAYIDTFVGAGVGTLDGPVGIAFGPDGNLYVGSELSNQILRYDGDTGAFLDVYASGSGLNGARDTVFSPTVQVTVTAPPNGGQFWFSTDGNGSSSSLGTWDKGTVIELGGSGLSFDPAGSPADTTSGDMTVAFDIENFASGADLSALHYVGTDITIGGDSQPAFNLQSGDVLFTVNSNQTLTSSNSVDVDKNDVVVFRADSAGDYSSGTFFLLLDDFMGVEVRGITLVEQDVDYADTTIAAGTFLYVRSGGSQDSNIYTYVADDVGDGITSGTSQLLIDGADIGITDKLIGIELIEQPIDVAGTSLAEGNILLTLDGDDDVGDNVLSVQRQDVFVLDITQTTLGSGTAAANATLLIDGSDIDLTDSDESIDAIALFSNNSSPTDITLSNLTVDENTDTDGGHSVGTLTATDVDAGDEFSWSIVGGADAALFSIGGAGANELILDDGVLDYENETAYDVIISVMDSGGNLLQKPLTVTVNDLNDNTPTIDASQAFSVAENAANNHSLGTVTASDPDSVGGLTNWSITDGNGDGIFSINSSTGELTILDNSNLDRESTASYTLTVQVEDGANTSSTETIEITVNDVNDNAPVVTGSQTFNVNED</sequence>
<dbReference type="PROSITE" id="PS50268">
    <property type="entry name" value="CADHERIN_2"/>
    <property type="match status" value="2"/>
</dbReference>
<evidence type="ECO:0000256" key="3">
    <source>
        <dbReference type="ARBA" id="ARBA00022837"/>
    </source>
</evidence>
<dbReference type="PROSITE" id="PS00232">
    <property type="entry name" value="CADHERIN_1"/>
    <property type="match status" value="1"/>
</dbReference>
<dbReference type="Pfam" id="PF00028">
    <property type="entry name" value="Cadherin"/>
    <property type="match status" value="1"/>
</dbReference>
<comment type="caution">
    <text evidence="7">The sequence shown here is derived from an EMBL/GenBank/DDBJ whole genome shotgun (WGS) entry which is preliminary data.</text>
</comment>
<dbReference type="InterPro" id="IPR011050">
    <property type="entry name" value="Pectin_lyase_fold/virulence"/>
</dbReference>
<evidence type="ECO:0000259" key="6">
    <source>
        <dbReference type="PROSITE" id="PS50268"/>
    </source>
</evidence>
<dbReference type="GO" id="GO:0005509">
    <property type="term" value="F:calcium ion binding"/>
    <property type="evidence" value="ECO:0007669"/>
    <property type="project" value="InterPro"/>
</dbReference>
<feature type="compositionally biased region" description="Polar residues" evidence="5">
    <location>
        <begin position="1"/>
        <end position="20"/>
    </location>
</feature>
<dbReference type="PANTHER" id="PTHR24027:SF442">
    <property type="entry name" value="PROTOCADHERIN-15 ISOFORM X1"/>
    <property type="match status" value="1"/>
</dbReference>
<reference evidence="7 8" key="1">
    <citation type="journal article" date="2013" name="Mar. Genomics">
        <title>Expression of sulfatases in Rhodopirellula baltica and the diversity of sulfatases in the genus Rhodopirellula.</title>
        <authorList>
            <person name="Wegner C.E."/>
            <person name="Richter-Heitmann T."/>
            <person name="Klindworth A."/>
            <person name="Klockow C."/>
            <person name="Richter M."/>
            <person name="Achstetter T."/>
            <person name="Glockner F.O."/>
            <person name="Harder J."/>
        </authorList>
    </citation>
    <scope>NUCLEOTIDE SEQUENCE [LARGE SCALE GENOMIC DNA]</scope>
    <source>
        <strain evidence="7 8">SM41</strain>
    </source>
</reference>
<keyword evidence="4" id="KW-0472">Membrane</keyword>
<dbReference type="InterPro" id="IPR006626">
    <property type="entry name" value="PbH1"/>
</dbReference>
<dbReference type="CDD" id="cd05819">
    <property type="entry name" value="NHL"/>
    <property type="match status" value="1"/>
</dbReference>
<dbReference type="Gene3D" id="2.130.10.10">
    <property type="entry name" value="YVTN repeat-like/Quinoprotein amine dehydrogenase"/>
    <property type="match status" value="1"/>
</dbReference>
<dbReference type="Gene3D" id="2.60.40.10">
    <property type="entry name" value="Immunoglobulins"/>
    <property type="match status" value="2"/>
</dbReference>
<dbReference type="InterPro" id="IPR020894">
    <property type="entry name" value="Cadherin_CS"/>
</dbReference>
<dbReference type="Pfam" id="PF14252">
    <property type="entry name" value="DUF4347"/>
    <property type="match status" value="1"/>
</dbReference>
<dbReference type="GO" id="GO:0016342">
    <property type="term" value="C:catenin complex"/>
    <property type="evidence" value="ECO:0007669"/>
    <property type="project" value="TreeGrafter"/>
</dbReference>
<comment type="subcellular location">
    <subcellularLocation>
        <location evidence="1">Membrane</location>
    </subcellularLocation>
</comment>
<dbReference type="SMART" id="SM00710">
    <property type="entry name" value="PbH1"/>
    <property type="match status" value="12"/>
</dbReference>
<gene>
    <name evidence="7" type="ORF">RSSM_03037</name>
</gene>
<proteinExistence type="predicted"/>
<feature type="compositionally biased region" description="Polar residues" evidence="5">
    <location>
        <begin position="29"/>
        <end position="38"/>
    </location>
</feature>
<evidence type="ECO:0000256" key="5">
    <source>
        <dbReference type="SAM" id="MobiDB-lite"/>
    </source>
</evidence>
<dbReference type="CDD" id="cd00146">
    <property type="entry name" value="PKD"/>
    <property type="match status" value="1"/>
</dbReference>
<dbReference type="PRINTS" id="PR00205">
    <property type="entry name" value="CADHERIN"/>
</dbReference>
<evidence type="ECO:0000256" key="4">
    <source>
        <dbReference type="ARBA" id="ARBA00023136"/>
    </source>
</evidence>
<dbReference type="SUPFAM" id="SSF50993">
    <property type="entry name" value="Peptidase/esterase 'gauge' domain"/>
    <property type="match status" value="1"/>
</dbReference>
<keyword evidence="2" id="KW-0677">Repeat</keyword>
<dbReference type="SUPFAM" id="SSF50974">
    <property type="entry name" value="Nitrous oxide reductase, N-terminal domain"/>
    <property type="match status" value="1"/>
</dbReference>
<feature type="domain" description="Cadherin" evidence="6">
    <location>
        <begin position="2397"/>
        <end position="2501"/>
    </location>
</feature>
<evidence type="ECO:0000256" key="2">
    <source>
        <dbReference type="ARBA" id="ARBA00022737"/>
    </source>
</evidence>
<dbReference type="Proteomes" id="UP000011885">
    <property type="component" value="Unassembled WGS sequence"/>
</dbReference>
<dbReference type="GO" id="GO:0016477">
    <property type="term" value="P:cell migration"/>
    <property type="evidence" value="ECO:0007669"/>
    <property type="project" value="TreeGrafter"/>
</dbReference>
<dbReference type="Gene3D" id="2.40.10.500">
    <property type="match status" value="1"/>
</dbReference>
<dbReference type="CDD" id="cd11304">
    <property type="entry name" value="Cadherin_repeat"/>
    <property type="match status" value="2"/>
</dbReference>
<name>M5UCD6_9BACT</name>
<protein>
    <submittedName>
        <fullName evidence="7">Cadherin domain protein</fullName>
    </submittedName>
</protein>
<dbReference type="FunFam" id="2.60.40.60:FF:000092">
    <property type="entry name" value="Protocadherin 8"/>
    <property type="match status" value="1"/>
</dbReference>
<dbReference type="InterPro" id="IPR039808">
    <property type="entry name" value="Cadherin"/>
</dbReference>
<dbReference type="InterPro" id="IPR015919">
    <property type="entry name" value="Cadherin-like_sf"/>
</dbReference>
<dbReference type="GO" id="GO:0007156">
    <property type="term" value="P:homophilic cell adhesion via plasma membrane adhesion molecules"/>
    <property type="evidence" value="ECO:0007669"/>
    <property type="project" value="InterPro"/>
</dbReference>
<dbReference type="Pfam" id="PF18911">
    <property type="entry name" value="PKD_4"/>
    <property type="match status" value="1"/>
</dbReference>
<dbReference type="SMART" id="SM00112">
    <property type="entry name" value="CA"/>
    <property type="match status" value="2"/>
</dbReference>
<dbReference type="EMBL" id="ANOH01000211">
    <property type="protein sequence ID" value="EMI55521.1"/>
    <property type="molecule type" value="Genomic_DNA"/>
</dbReference>
<dbReference type="Gene3D" id="2.160.20.10">
    <property type="entry name" value="Single-stranded right-handed beta-helix, Pectin lyase-like"/>
    <property type="match status" value="2"/>
</dbReference>
<dbReference type="Gene3D" id="2.60.40.60">
    <property type="entry name" value="Cadherins"/>
    <property type="match status" value="2"/>
</dbReference>
<evidence type="ECO:0000256" key="1">
    <source>
        <dbReference type="ARBA" id="ARBA00004370"/>
    </source>
</evidence>
<keyword evidence="3" id="KW-0106">Calcium</keyword>
<accession>M5UCD6</accession>
<dbReference type="InterPro" id="IPR015943">
    <property type="entry name" value="WD40/YVTN_repeat-like_dom_sf"/>
</dbReference>
<dbReference type="SUPFAM" id="SSF49313">
    <property type="entry name" value="Cadherin-like"/>
    <property type="match status" value="2"/>
</dbReference>
<feature type="non-terminal residue" evidence="7">
    <location>
        <position position="2615"/>
    </location>
</feature>
<dbReference type="InterPro" id="IPR000601">
    <property type="entry name" value="PKD_dom"/>
</dbReference>
<evidence type="ECO:0000313" key="7">
    <source>
        <dbReference type="EMBL" id="EMI55521.1"/>
    </source>
</evidence>
<organism evidence="7 8">
    <name type="scientific">Rhodopirellula sallentina SM41</name>
    <dbReference type="NCBI Taxonomy" id="1263870"/>
    <lineage>
        <taxon>Bacteria</taxon>
        <taxon>Pseudomonadati</taxon>
        <taxon>Planctomycetota</taxon>
        <taxon>Planctomycetia</taxon>
        <taxon>Pirellulales</taxon>
        <taxon>Pirellulaceae</taxon>
        <taxon>Rhodopirellula</taxon>
    </lineage>
</organism>
<evidence type="ECO:0000313" key="8">
    <source>
        <dbReference type="Proteomes" id="UP000011885"/>
    </source>
</evidence>
<keyword evidence="8" id="KW-1185">Reference proteome</keyword>
<dbReference type="PANTHER" id="PTHR24027">
    <property type="entry name" value="CADHERIN-23"/>
    <property type="match status" value="1"/>
</dbReference>
<dbReference type="NCBIfam" id="NF041518">
    <property type="entry name" value="choice_anch_Q"/>
    <property type="match status" value="1"/>
</dbReference>
<dbReference type="SUPFAM" id="SSF51126">
    <property type="entry name" value="Pectin lyase-like"/>
    <property type="match status" value="2"/>
</dbReference>
<dbReference type="GO" id="GO:0045296">
    <property type="term" value="F:cadherin binding"/>
    <property type="evidence" value="ECO:0007669"/>
    <property type="project" value="TreeGrafter"/>
</dbReference>
<dbReference type="InterPro" id="IPR002126">
    <property type="entry name" value="Cadherin-like_dom"/>
</dbReference>
<dbReference type="InterPro" id="IPR012334">
    <property type="entry name" value="Pectin_lyas_fold"/>
</dbReference>
<dbReference type="InterPro" id="IPR011045">
    <property type="entry name" value="N2O_reductase_N"/>
</dbReference>
<dbReference type="InterPro" id="IPR025592">
    <property type="entry name" value="DUF4347"/>
</dbReference>
<dbReference type="InterPro" id="IPR013783">
    <property type="entry name" value="Ig-like_fold"/>
</dbReference>
<dbReference type="GO" id="GO:0008013">
    <property type="term" value="F:beta-catenin binding"/>
    <property type="evidence" value="ECO:0007669"/>
    <property type="project" value="TreeGrafter"/>
</dbReference>
<feature type="domain" description="Cadherin" evidence="6">
    <location>
        <begin position="2501"/>
        <end position="2604"/>
    </location>
</feature>
<dbReference type="SUPFAM" id="SSF49299">
    <property type="entry name" value="PKD domain"/>
    <property type="match status" value="1"/>
</dbReference>
<dbReference type="InterPro" id="IPR035986">
    <property type="entry name" value="PKD_dom_sf"/>
</dbReference>